<comment type="subcellular location">
    <subcellularLocation>
        <location evidence="1">Membrane</location>
        <topology evidence="1">Multi-pass membrane protein</topology>
    </subcellularLocation>
</comment>
<keyword evidence="8" id="KW-1185">Reference proteome</keyword>
<accession>A0AAV4TXE5</accession>
<keyword evidence="4 5" id="KW-0472">Membrane</keyword>
<dbReference type="EMBL" id="BPLR01012034">
    <property type="protein sequence ID" value="GIY50839.1"/>
    <property type="molecule type" value="Genomic_DNA"/>
</dbReference>
<feature type="transmembrane region" description="Helical" evidence="5">
    <location>
        <begin position="6"/>
        <end position="25"/>
    </location>
</feature>
<organism evidence="7 8">
    <name type="scientific">Caerostris extrusa</name>
    <name type="common">Bark spider</name>
    <name type="synonym">Caerostris bankana</name>
    <dbReference type="NCBI Taxonomy" id="172846"/>
    <lineage>
        <taxon>Eukaryota</taxon>
        <taxon>Metazoa</taxon>
        <taxon>Ecdysozoa</taxon>
        <taxon>Arthropoda</taxon>
        <taxon>Chelicerata</taxon>
        <taxon>Arachnida</taxon>
        <taxon>Araneae</taxon>
        <taxon>Araneomorphae</taxon>
        <taxon>Entelegynae</taxon>
        <taxon>Araneoidea</taxon>
        <taxon>Araneidae</taxon>
        <taxon>Caerostris</taxon>
    </lineage>
</organism>
<evidence type="ECO:0000256" key="1">
    <source>
        <dbReference type="ARBA" id="ARBA00004141"/>
    </source>
</evidence>
<gene>
    <name evidence="7" type="ORF">CEXT_47561</name>
</gene>
<dbReference type="PANTHER" id="PTHR45620">
    <property type="entry name" value="PDF RECEPTOR-LIKE PROTEIN-RELATED"/>
    <property type="match status" value="1"/>
</dbReference>
<dbReference type="GO" id="GO:0007166">
    <property type="term" value="P:cell surface receptor signaling pathway"/>
    <property type="evidence" value="ECO:0007669"/>
    <property type="project" value="InterPro"/>
</dbReference>
<keyword evidence="2 5" id="KW-0812">Transmembrane</keyword>
<dbReference type="InterPro" id="IPR050332">
    <property type="entry name" value="GPCR_2"/>
</dbReference>
<proteinExistence type="predicted"/>
<protein>
    <recommendedName>
        <fullName evidence="6">G-protein coupled receptors family 2 profile 2 domain-containing protein</fullName>
    </recommendedName>
</protein>
<evidence type="ECO:0000313" key="8">
    <source>
        <dbReference type="Proteomes" id="UP001054945"/>
    </source>
</evidence>
<dbReference type="GO" id="GO:0005886">
    <property type="term" value="C:plasma membrane"/>
    <property type="evidence" value="ECO:0007669"/>
    <property type="project" value="TreeGrafter"/>
</dbReference>
<dbReference type="Pfam" id="PF00002">
    <property type="entry name" value="7tm_2"/>
    <property type="match status" value="1"/>
</dbReference>
<feature type="domain" description="G-protein coupled receptors family 2 profile 2" evidence="6">
    <location>
        <begin position="1"/>
        <end position="101"/>
    </location>
</feature>
<name>A0AAV4TXE5_CAEEX</name>
<keyword evidence="3 5" id="KW-1133">Transmembrane helix</keyword>
<dbReference type="InterPro" id="IPR017981">
    <property type="entry name" value="GPCR_2-like_7TM"/>
</dbReference>
<evidence type="ECO:0000256" key="4">
    <source>
        <dbReference type="ARBA" id="ARBA00023136"/>
    </source>
</evidence>
<dbReference type="AlphaFoldDB" id="A0AAV4TXE5"/>
<evidence type="ECO:0000259" key="6">
    <source>
        <dbReference type="PROSITE" id="PS50261"/>
    </source>
</evidence>
<evidence type="ECO:0000256" key="3">
    <source>
        <dbReference type="ARBA" id="ARBA00022989"/>
    </source>
</evidence>
<dbReference type="InterPro" id="IPR000832">
    <property type="entry name" value="GPCR_2_secretin-like"/>
</dbReference>
<dbReference type="GO" id="GO:0007188">
    <property type="term" value="P:adenylate cyclase-modulating G protein-coupled receptor signaling pathway"/>
    <property type="evidence" value="ECO:0007669"/>
    <property type="project" value="TreeGrafter"/>
</dbReference>
<dbReference type="Proteomes" id="UP001054945">
    <property type="component" value="Unassembled WGS sequence"/>
</dbReference>
<reference evidence="7 8" key="1">
    <citation type="submission" date="2021-06" db="EMBL/GenBank/DDBJ databases">
        <title>Caerostris extrusa draft genome.</title>
        <authorList>
            <person name="Kono N."/>
            <person name="Arakawa K."/>
        </authorList>
    </citation>
    <scope>NUCLEOTIDE SEQUENCE [LARGE SCALE GENOMIC DNA]</scope>
</reference>
<sequence length="101" mass="12004">MHKNLFMSLFLNGFVVILFKSIVIMDELKKSATYETIMDRNGDGCKFLFILTKYFRMTNYMWMFCEGFYLHKLIAAAFAEQKSLLMFYIIGWGKFHTLNLL</sequence>
<evidence type="ECO:0000256" key="2">
    <source>
        <dbReference type="ARBA" id="ARBA00022692"/>
    </source>
</evidence>
<evidence type="ECO:0000313" key="7">
    <source>
        <dbReference type="EMBL" id="GIY50839.1"/>
    </source>
</evidence>
<dbReference type="PANTHER" id="PTHR45620:SF42">
    <property type="entry name" value="G-PROTEIN COUPLED RECEPTOR SEB-2"/>
    <property type="match status" value="1"/>
</dbReference>
<dbReference type="GO" id="GO:0008528">
    <property type="term" value="F:G protein-coupled peptide receptor activity"/>
    <property type="evidence" value="ECO:0007669"/>
    <property type="project" value="TreeGrafter"/>
</dbReference>
<evidence type="ECO:0000256" key="5">
    <source>
        <dbReference type="SAM" id="Phobius"/>
    </source>
</evidence>
<dbReference type="Gene3D" id="1.20.1070.10">
    <property type="entry name" value="Rhodopsin 7-helix transmembrane proteins"/>
    <property type="match status" value="1"/>
</dbReference>
<dbReference type="PROSITE" id="PS50261">
    <property type="entry name" value="G_PROTEIN_RECEP_F2_4"/>
    <property type="match status" value="1"/>
</dbReference>
<comment type="caution">
    <text evidence="7">The sequence shown here is derived from an EMBL/GenBank/DDBJ whole genome shotgun (WGS) entry which is preliminary data.</text>
</comment>